<name>B8MJJ1_TALSN</name>
<dbReference type="RefSeq" id="XP_002485144.1">
    <property type="nucleotide sequence ID" value="XM_002485099.1"/>
</dbReference>
<feature type="compositionally biased region" description="Low complexity" evidence="1">
    <location>
        <begin position="25"/>
        <end position="50"/>
    </location>
</feature>
<dbReference type="GeneID" id="8099556"/>
<evidence type="ECO:0000256" key="1">
    <source>
        <dbReference type="SAM" id="MobiDB-lite"/>
    </source>
</evidence>
<evidence type="ECO:0000313" key="2">
    <source>
        <dbReference type="EMBL" id="EED15191.1"/>
    </source>
</evidence>
<dbReference type="Proteomes" id="UP000001745">
    <property type="component" value="Unassembled WGS sequence"/>
</dbReference>
<sequence length="334" mass="38019">MTSLSSESNKSRYSDALESHILDVSSSNSSEIIVSDNYSEEPPFSTFSSSQASLNDDSNDTSRTIPDSQESRNNTNPEDEPISITYKNHILVQLSKDLSRLPAENFNRLQQVQETSSFWIKLFHHLSTLDSQTPPLKSREWAEYTVESSRVLFQAGLSTKKIVSILNHTIRYIANCILNTDNKETIFFENGLNVFYEPECCGIPDEMKVKYMETLEHLRDLVVRGGNGVIAQPEDEDSDDSVVSAASTVSVMPSIELGERIFQSIELQENSHSRVKGIQGRQKKNRGHLRKIGRFTKGIVKMQNREKMKKRLKKNRKARRRSHKNKHRVARGAN</sequence>
<organism evidence="2 3">
    <name type="scientific">Talaromyces stipitatus (strain ATCC 10500 / CBS 375.48 / QM 6759 / NRRL 1006)</name>
    <name type="common">Penicillium stipitatum</name>
    <dbReference type="NCBI Taxonomy" id="441959"/>
    <lineage>
        <taxon>Eukaryota</taxon>
        <taxon>Fungi</taxon>
        <taxon>Dikarya</taxon>
        <taxon>Ascomycota</taxon>
        <taxon>Pezizomycotina</taxon>
        <taxon>Eurotiomycetes</taxon>
        <taxon>Eurotiomycetidae</taxon>
        <taxon>Eurotiales</taxon>
        <taxon>Trichocomaceae</taxon>
        <taxon>Talaromyces</taxon>
        <taxon>Talaromyces sect. Talaromyces</taxon>
    </lineage>
</organism>
<feature type="region of interest" description="Disordered" evidence="1">
    <location>
        <begin position="25"/>
        <end position="82"/>
    </location>
</feature>
<keyword evidence="3" id="KW-1185">Reference proteome</keyword>
<dbReference type="HOGENOM" id="CLU_832031_0_0_1"/>
<gene>
    <name evidence="2" type="ORF">TSTA_046450</name>
</gene>
<proteinExistence type="predicted"/>
<dbReference type="EMBL" id="EQ962657">
    <property type="protein sequence ID" value="EED15191.1"/>
    <property type="molecule type" value="Genomic_DNA"/>
</dbReference>
<reference evidence="3" key="1">
    <citation type="journal article" date="2015" name="Genome Announc.">
        <title>Genome sequence of the AIDS-associated pathogen Penicillium marneffei (ATCC18224) and its near taxonomic relative Talaromyces stipitatus (ATCC10500).</title>
        <authorList>
            <person name="Nierman W.C."/>
            <person name="Fedorova-Abrams N.D."/>
            <person name="Andrianopoulos A."/>
        </authorList>
    </citation>
    <scope>NUCLEOTIDE SEQUENCE [LARGE SCALE GENOMIC DNA]</scope>
    <source>
        <strain evidence="3">ATCC 10500 / CBS 375.48 / QM 6759 / NRRL 1006</strain>
    </source>
</reference>
<accession>B8MJJ1</accession>
<dbReference type="PhylomeDB" id="B8MJJ1"/>
<evidence type="ECO:0000313" key="3">
    <source>
        <dbReference type="Proteomes" id="UP000001745"/>
    </source>
</evidence>
<feature type="region of interest" description="Disordered" evidence="1">
    <location>
        <begin position="306"/>
        <end position="334"/>
    </location>
</feature>
<dbReference type="OrthoDB" id="10377674at2759"/>
<feature type="compositionally biased region" description="Polar residues" evidence="1">
    <location>
        <begin position="51"/>
        <end position="76"/>
    </location>
</feature>
<protein>
    <submittedName>
        <fullName evidence="2">Uncharacterized protein</fullName>
    </submittedName>
</protein>
<dbReference type="AlphaFoldDB" id="B8MJJ1"/>
<dbReference type="InParanoid" id="B8MJJ1"/>
<feature type="compositionally biased region" description="Basic residues" evidence="1">
    <location>
        <begin position="307"/>
        <end position="334"/>
    </location>
</feature>
<dbReference type="VEuPathDB" id="FungiDB:TSTA_046450"/>